<protein>
    <recommendedName>
        <fullName evidence="3">Cathepsin propeptide inhibitor domain-containing protein</fullName>
    </recommendedName>
</protein>
<dbReference type="EMBL" id="LWDX02048432">
    <property type="protein sequence ID" value="OEL21220.1"/>
    <property type="molecule type" value="Genomic_DNA"/>
</dbReference>
<name>A0A1E5V7T2_9POAL</name>
<evidence type="ECO:0008006" key="3">
    <source>
        <dbReference type="Google" id="ProtNLM"/>
    </source>
</evidence>
<evidence type="ECO:0000313" key="2">
    <source>
        <dbReference type="Proteomes" id="UP000095767"/>
    </source>
</evidence>
<dbReference type="AlphaFoldDB" id="A0A1E5V7T2"/>
<dbReference type="OrthoDB" id="696293at2759"/>
<evidence type="ECO:0000313" key="1">
    <source>
        <dbReference type="EMBL" id="OEL21220.1"/>
    </source>
</evidence>
<accession>A0A1E5V7T2</accession>
<proteinExistence type="predicted"/>
<organism evidence="1 2">
    <name type="scientific">Dichanthelium oligosanthes</name>
    <dbReference type="NCBI Taxonomy" id="888268"/>
    <lineage>
        <taxon>Eukaryota</taxon>
        <taxon>Viridiplantae</taxon>
        <taxon>Streptophyta</taxon>
        <taxon>Embryophyta</taxon>
        <taxon>Tracheophyta</taxon>
        <taxon>Spermatophyta</taxon>
        <taxon>Magnoliopsida</taxon>
        <taxon>Liliopsida</taxon>
        <taxon>Poales</taxon>
        <taxon>Poaceae</taxon>
        <taxon>PACMAD clade</taxon>
        <taxon>Panicoideae</taxon>
        <taxon>Panicodae</taxon>
        <taxon>Paniceae</taxon>
        <taxon>Dichantheliinae</taxon>
        <taxon>Dichanthelium</taxon>
    </lineage>
</organism>
<keyword evidence="2" id="KW-1185">Reference proteome</keyword>
<gene>
    <name evidence="1" type="ORF">BAE44_0017764</name>
</gene>
<comment type="caution">
    <text evidence="1">The sequence shown here is derived from an EMBL/GenBank/DDBJ whole genome shotgun (WGS) entry which is preliminary data.</text>
</comment>
<sequence>MASSEDMWALYERWWKDFKGTVRRVHEVNNSNLPYRLEINEYADGKVQELTNTRRLTEEFRLVHESHLE</sequence>
<dbReference type="Proteomes" id="UP000095767">
    <property type="component" value="Unassembled WGS sequence"/>
</dbReference>
<reference evidence="1 2" key="1">
    <citation type="submission" date="2016-09" db="EMBL/GenBank/DDBJ databases">
        <title>The draft genome of Dichanthelium oligosanthes: A C3 panicoid grass species.</title>
        <authorList>
            <person name="Studer A.J."/>
            <person name="Schnable J.C."/>
            <person name="Brutnell T.P."/>
        </authorList>
    </citation>
    <scope>NUCLEOTIDE SEQUENCE [LARGE SCALE GENOMIC DNA]</scope>
    <source>
        <strain evidence="2">cv. Kellogg 1175</strain>
        <tissue evidence="1">Leaf</tissue>
    </source>
</reference>